<proteinExistence type="predicted"/>
<reference evidence="1 2" key="1">
    <citation type="submission" date="2014-04" db="EMBL/GenBank/DDBJ databases">
        <authorList>
            <consortium name="DOE Joint Genome Institute"/>
            <person name="Kuo A."/>
            <person name="Martino E."/>
            <person name="Perotto S."/>
            <person name="Kohler A."/>
            <person name="Nagy L.G."/>
            <person name="Floudas D."/>
            <person name="Copeland A."/>
            <person name="Barry K.W."/>
            <person name="Cichocki N."/>
            <person name="Veneault-Fourrey C."/>
            <person name="LaButti K."/>
            <person name="Lindquist E.A."/>
            <person name="Lipzen A."/>
            <person name="Lundell T."/>
            <person name="Morin E."/>
            <person name="Murat C."/>
            <person name="Sun H."/>
            <person name="Tunlid A."/>
            <person name="Henrissat B."/>
            <person name="Grigoriev I.V."/>
            <person name="Hibbett D.S."/>
            <person name="Martin F."/>
            <person name="Nordberg H.P."/>
            <person name="Cantor M.N."/>
            <person name="Hua S.X."/>
        </authorList>
    </citation>
    <scope>NUCLEOTIDE SEQUENCE [LARGE SCALE GENOMIC DNA]</scope>
    <source>
        <strain evidence="1 2">Zn</strain>
    </source>
</reference>
<dbReference type="InParanoid" id="A0A0C3DM16"/>
<reference evidence="2" key="2">
    <citation type="submission" date="2015-01" db="EMBL/GenBank/DDBJ databases">
        <title>Evolutionary Origins and Diversification of the Mycorrhizal Mutualists.</title>
        <authorList>
            <consortium name="DOE Joint Genome Institute"/>
            <consortium name="Mycorrhizal Genomics Consortium"/>
            <person name="Kohler A."/>
            <person name="Kuo A."/>
            <person name="Nagy L.G."/>
            <person name="Floudas D."/>
            <person name="Copeland A."/>
            <person name="Barry K.W."/>
            <person name="Cichocki N."/>
            <person name="Veneault-Fourrey C."/>
            <person name="LaButti K."/>
            <person name="Lindquist E.A."/>
            <person name="Lipzen A."/>
            <person name="Lundell T."/>
            <person name="Morin E."/>
            <person name="Murat C."/>
            <person name="Riley R."/>
            <person name="Ohm R."/>
            <person name="Sun H."/>
            <person name="Tunlid A."/>
            <person name="Henrissat B."/>
            <person name="Grigoriev I.V."/>
            <person name="Hibbett D.S."/>
            <person name="Martin F."/>
        </authorList>
    </citation>
    <scope>NUCLEOTIDE SEQUENCE [LARGE SCALE GENOMIC DNA]</scope>
    <source>
        <strain evidence="2">Zn</strain>
    </source>
</reference>
<accession>A0A0C3DM16</accession>
<sequence length="147" mass="16219">MVVGWVLIATGAESEYQRVGIFNNYAGDKASELCFLFKSPTCPRSEADISAKIEIETRFERLAMATKYSGDSSSGSSMLLDSANINLFGNTETSSRGWGEGELMVENPQGEKVLSSEIQPEDHGMTNDTRYNFEDEEAWIEGVSKII</sequence>
<name>A0A0C3DM16_OIDMZ</name>
<dbReference type="HOGENOM" id="CLU_1768648_0_0_1"/>
<dbReference type="Proteomes" id="UP000054321">
    <property type="component" value="Unassembled WGS sequence"/>
</dbReference>
<evidence type="ECO:0000313" key="2">
    <source>
        <dbReference type="Proteomes" id="UP000054321"/>
    </source>
</evidence>
<organism evidence="1 2">
    <name type="scientific">Oidiodendron maius (strain Zn)</name>
    <dbReference type="NCBI Taxonomy" id="913774"/>
    <lineage>
        <taxon>Eukaryota</taxon>
        <taxon>Fungi</taxon>
        <taxon>Dikarya</taxon>
        <taxon>Ascomycota</taxon>
        <taxon>Pezizomycotina</taxon>
        <taxon>Leotiomycetes</taxon>
        <taxon>Leotiomycetes incertae sedis</taxon>
        <taxon>Myxotrichaceae</taxon>
        <taxon>Oidiodendron</taxon>
    </lineage>
</organism>
<dbReference type="EMBL" id="KN832874">
    <property type="protein sequence ID" value="KIN03073.1"/>
    <property type="molecule type" value="Genomic_DNA"/>
</dbReference>
<evidence type="ECO:0000313" key="1">
    <source>
        <dbReference type="EMBL" id="KIN03073.1"/>
    </source>
</evidence>
<protein>
    <submittedName>
        <fullName evidence="1">Uncharacterized protein</fullName>
    </submittedName>
</protein>
<keyword evidence="2" id="KW-1185">Reference proteome</keyword>
<gene>
    <name evidence="1" type="ORF">OIDMADRAFT_52881</name>
</gene>
<dbReference type="AlphaFoldDB" id="A0A0C3DM16"/>